<dbReference type="EMBL" id="LZKJ01000116">
    <property type="protein sequence ID" value="OBI45923.1"/>
    <property type="molecule type" value="Genomic_DNA"/>
</dbReference>
<sequence>MQIGIGLPNHVAAVRGSVISEWAHRAEQRGFDSVASIDRVVYPSLDSIVALSAAAGATRDIGLVTNVLLAPLYPAAWLAKQLASLADIAGNRLTLGLGVGRRTDDYTATGADFHHRGRVLDRTVELMLRAWRADVVTGDVPLCPAAVRIPVLFGGGSPATLRRVATAGDGWAAGAVRDYANQSSFADEVRGAWRDAGRAGRPWLNASVNFAFGDAATVEAAHANLRSYYGFVPEYAELNVADMLTTPQDAVSTVRAYRDLGFDGLLFHPSVASLDQLERLADAVL</sequence>
<dbReference type="InterPro" id="IPR050172">
    <property type="entry name" value="SsuD_RutA_monooxygenase"/>
</dbReference>
<evidence type="ECO:0000256" key="3">
    <source>
        <dbReference type="ARBA" id="ARBA00023002"/>
    </source>
</evidence>
<dbReference type="AlphaFoldDB" id="A0A1A2Z8E6"/>
<evidence type="ECO:0000256" key="4">
    <source>
        <dbReference type="ARBA" id="ARBA00023033"/>
    </source>
</evidence>
<dbReference type="GO" id="GO:0008726">
    <property type="term" value="F:alkanesulfonate monooxygenase activity"/>
    <property type="evidence" value="ECO:0007669"/>
    <property type="project" value="TreeGrafter"/>
</dbReference>
<keyword evidence="2" id="KW-0288">FMN</keyword>
<keyword evidence="1" id="KW-0285">Flavoprotein</keyword>
<dbReference type="RefSeq" id="WP_065014742.1">
    <property type="nucleotide sequence ID" value="NZ_LZKJ01000116.1"/>
</dbReference>
<dbReference type="PANTHER" id="PTHR42847">
    <property type="entry name" value="ALKANESULFONATE MONOOXYGENASE"/>
    <property type="match status" value="1"/>
</dbReference>
<evidence type="ECO:0000313" key="7">
    <source>
        <dbReference type="Proteomes" id="UP000093592"/>
    </source>
</evidence>
<reference evidence="7" key="1">
    <citation type="submission" date="2016-06" db="EMBL/GenBank/DDBJ databases">
        <authorList>
            <person name="Sutton G."/>
            <person name="Brinkac L."/>
            <person name="Sanka R."/>
            <person name="Adams M."/>
            <person name="Lau E."/>
            <person name="Sam S."/>
            <person name="Sreng N."/>
            <person name="Him V."/>
            <person name="Kerleguer A."/>
            <person name="Cheng S."/>
        </authorList>
    </citation>
    <scope>NUCLEOTIDE SEQUENCE [LARGE SCALE GENOMIC DNA]</scope>
    <source>
        <strain evidence="7">E861</strain>
    </source>
</reference>
<accession>A0A1A2Z8E6</accession>
<gene>
    <name evidence="6" type="ORF">A5707_22335</name>
</gene>
<dbReference type="OrthoDB" id="5723200at2"/>
<dbReference type="InterPro" id="IPR011251">
    <property type="entry name" value="Luciferase-like_dom"/>
</dbReference>
<evidence type="ECO:0000259" key="5">
    <source>
        <dbReference type="Pfam" id="PF00296"/>
    </source>
</evidence>
<dbReference type="Proteomes" id="UP000093592">
    <property type="component" value="Unassembled WGS sequence"/>
</dbReference>
<name>A0A1A2Z8E6_9MYCO</name>
<keyword evidence="3" id="KW-0560">Oxidoreductase</keyword>
<dbReference type="PANTHER" id="PTHR42847:SF4">
    <property type="entry name" value="ALKANESULFONATE MONOOXYGENASE-RELATED"/>
    <property type="match status" value="1"/>
</dbReference>
<evidence type="ECO:0000256" key="2">
    <source>
        <dbReference type="ARBA" id="ARBA00022643"/>
    </source>
</evidence>
<protein>
    <submittedName>
        <fullName evidence="6">Oxidoreductase</fullName>
    </submittedName>
</protein>
<dbReference type="SUPFAM" id="SSF51679">
    <property type="entry name" value="Bacterial luciferase-like"/>
    <property type="match status" value="1"/>
</dbReference>
<dbReference type="Pfam" id="PF00296">
    <property type="entry name" value="Bac_luciferase"/>
    <property type="match status" value="1"/>
</dbReference>
<feature type="domain" description="Luciferase-like" evidence="5">
    <location>
        <begin position="15"/>
        <end position="240"/>
    </location>
</feature>
<dbReference type="Gene3D" id="3.20.20.30">
    <property type="entry name" value="Luciferase-like domain"/>
    <property type="match status" value="1"/>
</dbReference>
<dbReference type="GO" id="GO:0046306">
    <property type="term" value="P:alkanesulfonate catabolic process"/>
    <property type="evidence" value="ECO:0007669"/>
    <property type="project" value="TreeGrafter"/>
</dbReference>
<evidence type="ECO:0000313" key="6">
    <source>
        <dbReference type="EMBL" id="OBI45923.1"/>
    </source>
</evidence>
<dbReference type="InterPro" id="IPR036661">
    <property type="entry name" value="Luciferase-like_sf"/>
</dbReference>
<keyword evidence="4" id="KW-0503">Monooxygenase</keyword>
<comment type="caution">
    <text evidence="6">The sequence shown here is derived from an EMBL/GenBank/DDBJ whole genome shotgun (WGS) entry which is preliminary data.</text>
</comment>
<proteinExistence type="predicted"/>
<evidence type="ECO:0000256" key="1">
    <source>
        <dbReference type="ARBA" id="ARBA00022630"/>
    </source>
</evidence>
<organism evidence="6 7">
    <name type="scientific">Mycobacterium kyorinense</name>
    <dbReference type="NCBI Taxonomy" id="487514"/>
    <lineage>
        <taxon>Bacteria</taxon>
        <taxon>Bacillati</taxon>
        <taxon>Actinomycetota</taxon>
        <taxon>Actinomycetes</taxon>
        <taxon>Mycobacteriales</taxon>
        <taxon>Mycobacteriaceae</taxon>
        <taxon>Mycobacterium</taxon>
    </lineage>
</organism>